<dbReference type="RefSeq" id="XP_073395639.1">
    <property type="nucleotide sequence ID" value="XM_073539538.1"/>
</dbReference>
<name>A9RED8_PHYPA</name>
<dbReference type="RefSeq" id="XP_073395644.1">
    <property type="nucleotide sequence ID" value="XM_073539543.1"/>
</dbReference>
<dbReference type="RefSeq" id="XP_024399496.1">
    <property type="nucleotide sequence ID" value="XM_024543728.2"/>
</dbReference>
<dbReference type="RefSeq" id="XP_073395649.1">
    <property type="nucleotide sequence ID" value="XM_073539548.1"/>
</dbReference>
<dbReference type="RefSeq" id="XP_073395647.1">
    <property type="nucleotide sequence ID" value="XM_073539546.1"/>
</dbReference>
<dbReference type="EMBL" id="ABEU02000016">
    <property type="protein sequence ID" value="PNR38265.1"/>
    <property type="molecule type" value="Genomic_DNA"/>
</dbReference>
<dbReference type="EnsemblPlants" id="Pp3c16_23160V3.2">
    <property type="protein sequence ID" value="Pp3c16_23160V3.2"/>
    <property type="gene ID" value="Pp3c16_23160"/>
</dbReference>
<dbReference type="Gramene" id="Pp3c16_23160V3.1">
    <property type="protein sequence ID" value="Pp3c16_23160V3.1"/>
    <property type="gene ID" value="Pp3c16_23160"/>
</dbReference>
<dbReference type="InterPro" id="IPR027417">
    <property type="entry name" value="P-loop_NTPase"/>
</dbReference>
<dbReference type="SUPFAM" id="SSF56112">
    <property type="entry name" value="Protein kinase-like (PK-like)"/>
    <property type="match status" value="1"/>
</dbReference>
<dbReference type="RefSeq" id="XP_024399486.1">
    <property type="nucleotide sequence ID" value="XM_024543718.2"/>
</dbReference>
<dbReference type="GO" id="GO:0006952">
    <property type="term" value="P:defense response"/>
    <property type="evidence" value="ECO:0007669"/>
    <property type="project" value="InterPro"/>
</dbReference>
<evidence type="ECO:0000256" key="2">
    <source>
        <dbReference type="ARBA" id="ARBA00022614"/>
    </source>
</evidence>
<dbReference type="RefSeq" id="XP_073395645.1">
    <property type="nucleotide sequence ID" value="XM_073539544.1"/>
</dbReference>
<dbReference type="HOGENOM" id="CLU_023379_0_0_1"/>
<dbReference type="RefSeq" id="XP_024399499.1">
    <property type="nucleotide sequence ID" value="XM_024543731.2"/>
</dbReference>
<dbReference type="RefSeq" id="XP_073395648.1">
    <property type="nucleotide sequence ID" value="XM_073539547.1"/>
</dbReference>
<evidence type="ECO:0000313" key="4">
    <source>
        <dbReference type="EMBL" id="PNR38265.1"/>
    </source>
</evidence>
<dbReference type="eggNOG" id="KOG0192">
    <property type="taxonomic scope" value="Eukaryota"/>
</dbReference>
<dbReference type="OrthoDB" id="1935419at2759"/>
<dbReference type="PROSITE" id="PS50011">
    <property type="entry name" value="PROTEIN_KINASE_DOM"/>
    <property type="match status" value="1"/>
</dbReference>
<reference evidence="5" key="3">
    <citation type="submission" date="2020-12" db="UniProtKB">
        <authorList>
            <consortium name="EnsemblPlants"/>
        </authorList>
    </citation>
    <scope>IDENTIFICATION</scope>
</reference>
<dbReference type="RefSeq" id="XP_073395640.1">
    <property type="nucleotide sequence ID" value="XM_073539539.1"/>
</dbReference>
<dbReference type="PRINTS" id="PR00364">
    <property type="entry name" value="DISEASERSIST"/>
</dbReference>
<evidence type="ECO:0000313" key="6">
    <source>
        <dbReference type="Proteomes" id="UP000006727"/>
    </source>
</evidence>
<accession>A9RED8</accession>
<keyword evidence="6" id="KW-1185">Reference proteome</keyword>
<dbReference type="Gramene" id="Pp3c16_23160V3.2">
    <property type="protein sequence ID" value="Pp3c16_23160V3.2"/>
    <property type="gene ID" value="Pp3c16_23160"/>
</dbReference>
<dbReference type="GeneID" id="112293830"/>
<dbReference type="PaxDb" id="3218-PP1S4_271V6.1"/>
<dbReference type="RefSeq" id="XP_024399500.1">
    <property type="nucleotide sequence ID" value="XM_024543732.2"/>
</dbReference>
<dbReference type="InterPro" id="IPR002182">
    <property type="entry name" value="NB-ARC"/>
</dbReference>
<dbReference type="Pfam" id="PF07714">
    <property type="entry name" value="PK_Tyr_Ser-Thr"/>
    <property type="match status" value="1"/>
</dbReference>
<dbReference type="RefSeq" id="XP_073395641.1">
    <property type="nucleotide sequence ID" value="XM_073539540.1"/>
</dbReference>
<evidence type="ECO:0000313" key="5">
    <source>
        <dbReference type="EnsemblPlants" id="Pp3c16_23160V3.1"/>
    </source>
</evidence>
<evidence type="ECO:0000256" key="1">
    <source>
        <dbReference type="ARBA" id="ARBA00008171"/>
    </source>
</evidence>
<dbReference type="InterPro" id="IPR011009">
    <property type="entry name" value="Kinase-like_dom_sf"/>
</dbReference>
<feature type="domain" description="Protein kinase" evidence="3">
    <location>
        <begin position="214"/>
        <end position="498"/>
    </location>
</feature>
<organism evidence="4">
    <name type="scientific">Physcomitrium patens</name>
    <name type="common">Spreading-leaved earth moss</name>
    <name type="synonym">Physcomitrella patens</name>
    <dbReference type="NCBI Taxonomy" id="3218"/>
    <lineage>
        <taxon>Eukaryota</taxon>
        <taxon>Viridiplantae</taxon>
        <taxon>Streptophyta</taxon>
        <taxon>Embryophyta</taxon>
        <taxon>Bryophyta</taxon>
        <taxon>Bryophytina</taxon>
        <taxon>Bryopsida</taxon>
        <taxon>Funariidae</taxon>
        <taxon>Funariales</taxon>
        <taxon>Funariaceae</taxon>
        <taxon>Physcomitrium</taxon>
    </lineage>
</organism>
<dbReference type="RefSeq" id="XP_024399488.1">
    <property type="nucleotide sequence ID" value="XM_024543720.2"/>
</dbReference>
<dbReference type="InterPro" id="IPR042197">
    <property type="entry name" value="Apaf_helical"/>
</dbReference>
<gene>
    <name evidence="5" type="primary">LOC112293830</name>
    <name evidence="4" type="ORF">PHYPA_021376</name>
</gene>
<evidence type="ECO:0000259" key="3">
    <source>
        <dbReference type="PROSITE" id="PS50011"/>
    </source>
</evidence>
<dbReference type="GO" id="GO:0043531">
    <property type="term" value="F:ADP binding"/>
    <property type="evidence" value="ECO:0007669"/>
    <property type="project" value="InterPro"/>
</dbReference>
<keyword evidence="2" id="KW-0433">Leucine-rich repeat</keyword>
<dbReference type="InterPro" id="IPR001245">
    <property type="entry name" value="Ser-Thr/Tyr_kinase_cat_dom"/>
</dbReference>
<dbReference type="Proteomes" id="UP000006727">
    <property type="component" value="Chromosome 16"/>
</dbReference>
<protein>
    <recommendedName>
        <fullName evidence="3">Protein kinase domain-containing protein</fullName>
    </recommendedName>
</protein>
<dbReference type="InterPro" id="IPR044974">
    <property type="entry name" value="Disease_R_plants"/>
</dbReference>
<dbReference type="RefSeq" id="XP_024399497.1">
    <property type="nucleotide sequence ID" value="XM_024543729.2"/>
</dbReference>
<dbReference type="Pfam" id="PF00931">
    <property type="entry name" value="NB-ARC"/>
    <property type="match status" value="1"/>
</dbReference>
<reference evidence="4 6" key="1">
    <citation type="journal article" date="2008" name="Science">
        <title>The Physcomitrella genome reveals evolutionary insights into the conquest of land by plants.</title>
        <authorList>
            <person name="Rensing S."/>
            <person name="Lang D."/>
            <person name="Zimmer A."/>
            <person name="Terry A."/>
            <person name="Salamov A."/>
            <person name="Shapiro H."/>
            <person name="Nishiyama T."/>
            <person name="Perroud P.-F."/>
            <person name="Lindquist E."/>
            <person name="Kamisugi Y."/>
            <person name="Tanahashi T."/>
            <person name="Sakakibara K."/>
            <person name="Fujita T."/>
            <person name="Oishi K."/>
            <person name="Shin-I T."/>
            <person name="Kuroki Y."/>
            <person name="Toyoda A."/>
            <person name="Suzuki Y."/>
            <person name="Hashimoto A."/>
            <person name="Yamaguchi K."/>
            <person name="Sugano A."/>
            <person name="Kohara Y."/>
            <person name="Fujiyama A."/>
            <person name="Anterola A."/>
            <person name="Aoki S."/>
            <person name="Ashton N."/>
            <person name="Barbazuk W.B."/>
            <person name="Barker E."/>
            <person name="Bennetzen J."/>
            <person name="Bezanilla M."/>
            <person name="Blankenship R."/>
            <person name="Cho S.H."/>
            <person name="Dutcher S."/>
            <person name="Estelle M."/>
            <person name="Fawcett J.A."/>
            <person name="Gundlach H."/>
            <person name="Hanada K."/>
            <person name="Heyl A."/>
            <person name="Hicks K.A."/>
            <person name="Hugh J."/>
            <person name="Lohr M."/>
            <person name="Mayer K."/>
            <person name="Melkozernov A."/>
            <person name="Murata T."/>
            <person name="Nelson D."/>
            <person name="Pils B."/>
            <person name="Prigge M."/>
            <person name="Reiss B."/>
            <person name="Renner T."/>
            <person name="Rombauts S."/>
            <person name="Rushton P."/>
            <person name="Sanderfoot A."/>
            <person name="Schween G."/>
            <person name="Shiu S.-H."/>
            <person name="Stueber K."/>
            <person name="Theodoulou F.L."/>
            <person name="Tu H."/>
            <person name="Van de Peer Y."/>
            <person name="Verrier P.J."/>
            <person name="Waters E."/>
            <person name="Wood A."/>
            <person name="Yang L."/>
            <person name="Cove D."/>
            <person name="Cuming A."/>
            <person name="Hasebe M."/>
            <person name="Lucas S."/>
            <person name="Mishler D.B."/>
            <person name="Reski R."/>
            <person name="Grigoriev I."/>
            <person name="Quatrano R.S."/>
            <person name="Boore J.L."/>
        </authorList>
    </citation>
    <scope>NUCLEOTIDE SEQUENCE [LARGE SCALE GENOMIC DNA]</scope>
    <source>
        <strain evidence="5 6">cv. Gransden 2004</strain>
    </source>
</reference>
<dbReference type="PANTHER" id="PTHR11017">
    <property type="entry name" value="LEUCINE-RICH REPEAT-CONTAINING PROTEIN"/>
    <property type="match status" value="1"/>
</dbReference>
<dbReference type="RefSeq" id="XP_024399492.1">
    <property type="nucleotide sequence ID" value="XM_024543724.2"/>
</dbReference>
<dbReference type="GO" id="GO:0005524">
    <property type="term" value="F:ATP binding"/>
    <property type="evidence" value="ECO:0007669"/>
    <property type="project" value="InterPro"/>
</dbReference>
<dbReference type="PANTHER" id="PTHR11017:SF385">
    <property type="entry name" value="DISEASE RESISTANCE PROTEIN (TIR-NBS-LRR CLASS)-RELATED"/>
    <property type="match status" value="1"/>
</dbReference>
<dbReference type="GO" id="GO:0004672">
    <property type="term" value="F:protein kinase activity"/>
    <property type="evidence" value="ECO:0007669"/>
    <property type="project" value="InterPro"/>
</dbReference>
<sequence length="895" mass="103599">MEQHEDCIQDIGTISNIQGIGGDLWKECQEYVRALEVLLKEKDILNRNQCENQYKKVENVMKVFECLLGGNSNGLEYGPLLSELYIVLNKAYLLVKSCGEDNWCEVAIFQMKNKETFREVLWDLKNCCDVASEMLVKHNPNKFEVNMSGIFDVSTCDDVEDDEKYLLKRLILESEEHFQKNGLAQHLLQRLKDLDCMEGGNLDALKLSSNIKSLKIIDHISEGAYGEVYKSNWLGIDCAVKKMDVGYDKLFMKEVGILASLSHPNLIKYFFAMKGNAKESGECWQLKTKETRKLYLGMELMQTSLSEMIEKNGELSYVFLIDIMYQIARGMCYLHDMHIAHRGLKPDNILLNIKEKKISNRIVQHATVKVIDFGMSKIEVGSNPKATNNKHVYGSANYMAPEVLKNKSQTMTICPFEADVYLFVMVCCKMFFKKDPFYDANTMKKILERIENGERPNLPSNCDELTRLIKECWSLNPLQRPKFVNICERLIVLKRKFIAREVQKKAPCFGASKEKSHPNIELQPQLDRLPLISFRSKYMVDEVEEEVFGRTQHLAQIRELCASNMKALCLVGMGGIGKTTIAKATLNSVKHMYDASCFVECIESGGDCYKMCCNILEQLEGEKMPKDLKDAQEMLKSVLTKKKVILVFDNVKNKRQVEDVVSMDDIFASNGSTLIMTTRDWKIMEHCDTKICMVNVEELDEETSLRLFVTYSCGFQDKLPHELVEVGKKIVKACNGLPLSLKVMGAFLREKKRLRYWERALQRLKRGRELDRDEENSDHKIWNILRVSFDNLKVEEKNMFLDICCFFCNDVCSQGMLKERAIRVWTRNKEMIYEEDIEYILNTLMHQSLVKVYKYGIIRMHDQPQDMGRNIVEMEMEYKDTRMWNMNVETFHGIS</sequence>
<dbReference type="Pfam" id="PF23282">
    <property type="entry name" value="WHD_ROQ1"/>
    <property type="match status" value="1"/>
</dbReference>
<dbReference type="RefSeq" id="XP_073395646.1">
    <property type="nucleotide sequence ID" value="XM_073539545.1"/>
</dbReference>
<proteinExistence type="inferred from homology"/>
<dbReference type="InterPro" id="IPR058192">
    <property type="entry name" value="WHD_ROQ1-like"/>
</dbReference>
<dbReference type="Gene3D" id="1.10.8.430">
    <property type="entry name" value="Helical domain of apoptotic protease-activating factors"/>
    <property type="match status" value="1"/>
</dbReference>
<dbReference type="RefSeq" id="XP_073395642.1">
    <property type="nucleotide sequence ID" value="XM_073539541.1"/>
</dbReference>
<dbReference type="AlphaFoldDB" id="A9RED8"/>
<reference evidence="4 6" key="2">
    <citation type="journal article" date="2018" name="Plant J.">
        <title>The Physcomitrella patens chromosome-scale assembly reveals moss genome structure and evolution.</title>
        <authorList>
            <person name="Lang D."/>
            <person name="Ullrich K.K."/>
            <person name="Murat F."/>
            <person name="Fuchs J."/>
            <person name="Jenkins J."/>
            <person name="Haas F.B."/>
            <person name="Piednoel M."/>
            <person name="Gundlach H."/>
            <person name="Van Bel M."/>
            <person name="Meyberg R."/>
            <person name="Vives C."/>
            <person name="Morata J."/>
            <person name="Symeonidi A."/>
            <person name="Hiss M."/>
            <person name="Muchero W."/>
            <person name="Kamisugi Y."/>
            <person name="Saleh O."/>
            <person name="Blanc G."/>
            <person name="Decker E.L."/>
            <person name="van Gessel N."/>
            <person name="Grimwood J."/>
            <person name="Hayes R.D."/>
            <person name="Graham S.W."/>
            <person name="Gunter L.E."/>
            <person name="McDaniel S.F."/>
            <person name="Hoernstein S.N.W."/>
            <person name="Larsson A."/>
            <person name="Li F.W."/>
            <person name="Perroud P.F."/>
            <person name="Phillips J."/>
            <person name="Ranjan P."/>
            <person name="Rokshar D.S."/>
            <person name="Rothfels C.J."/>
            <person name="Schneider L."/>
            <person name="Shu S."/>
            <person name="Stevenson D.W."/>
            <person name="Thummler F."/>
            <person name="Tillich M."/>
            <person name="Villarreal Aguilar J.C."/>
            <person name="Widiez T."/>
            <person name="Wong G.K."/>
            <person name="Wymore A."/>
            <person name="Zhang Y."/>
            <person name="Zimmer A.D."/>
            <person name="Quatrano R.S."/>
            <person name="Mayer K.F.X."/>
            <person name="Goodstein D."/>
            <person name="Casacuberta J.M."/>
            <person name="Vandepoele K."/>
            <person name="Reski R."/>
            <person name="Cuming A.C."/>
            <person name="Tuskan G.A."/>
            <person name="Maumus F."/>
            <person name="Salse J."/>
            <person name="Schmutz J."/>
            <person name="Rensing S.A."/>
        </authorList>
    </citation>
    <scope>NUCLEOTIDE SEQUENCE [LARGE SCALE GENOMIC DNA]</scope>
    <source>
        <strain evidence="5 6">cv. Gransden 2004</strain>
    </source>
</reference>
<dbReference type="RefSeq" id="XP_073395643.1">
    <property type="nucleotide sequence ID" value="XM_073539542.1"/>
</dbReference>
<dbReference type="RefSeq" id="XP_024399494.1">
    <property type="nucleotide sequence ID" value="XM_024543726.2"/>
</dbReference>
<comment type="similarity">
    <text evidence="1">Belongs to the protein kinase superfamily. TKL Ser/Thr protein kinase family. ROCO subfamily.</text>
</comment>
<dbReference type="SUPFAM" id="SSF52540">
    <property type="entry name" value="P-loop containing nucleoside triphosphate hydrolases"/>
    <property type="match status" value="1"/>
</dbReference>
<dbReference type="InterPro" id="IPR000719">
    <property type="entry name" value="Prot_kinase_dom"/>
</dbReference>
<dbReference type="Gene3D" id="3.40.50.300">
    <property type="entry name" value="P-loop containing nucleotide triphosphate hydrolases"/>
    <property type="match status" value="1"/>
</dbReference>
<dbReference type="RefSeq" id="XP_073395650.1">
    <property type="nucleotide sequence ID" value="XM_073539549.1"/>
</dbReference>
<dbReference type="EnsemblPlants" id="Pp3c16_23160V3.1">
    <property type="protein sequence ID" value="Pp3c16_23160V3.1"/>
    <property type="gene ID" value="Pp3c16_23160"/>
</dbReference>
<dbReference type="Gene3D" id="1.10.510.10">
    <property type="entry name" value="Transferase(Phosphotransferase) domain 1"/>
    <property type="match status" value="1"/>
</dbReference>
<dbReference type="CDD" id="cd13999">
    <property type="entry name" value="STKc_MAP3K-like"/>
    <property type="match status" value="1"/>
</dbReference>